<feature type="transmembrane region" description="Helical" evidence="1">
    <location>
        <begin position="121"/>
        <end position="141"/>
    </location>
</feature>
<keyword evidence="3" id="KW-1185">Reference proteome</keyword>
<comment type="caution">
    <text evidence="2">The sequence shown here is derived from an EMBL/GenBank/DDBJ whole genome shotgun (WGS) entry which is preliminary data.</text>
</comment>
<accession>A0A7W7F210</accession>
<feature type="transmembrane region" description="Helical" evidence="1">
    <location>
        <begin position="84"/>
        <end position="109"/>
    </location>
</feature>
<keyword evidence="1" id="KW-0472">Membrane</keyword>
<feature type="transmembrane region" description="Helical" evidence="1">
    <location>
        <begin position="20"/>
        <end position="37"/>
    </location>
</feature>
<dbReference type="AlphaFoldDB" id="A0A7W7F210"/>
<keyword evidence="1" id="KW-1133">Transmembrane helix</keyword>
<proteinExistence type="predicted"/>
<reference evidence="2 3" key="1">
    <citation type="submission" date="2020-08" db="EMBL/GenBank/DDBJ databases">
        <title>Genomic Encyclopedia of Type Strains, Phase IV (KMG-IV): sequencing the most valuable type-strain genomes for metagenomic binning, comparative biology and taxonomic classification.</title>
        <authorList>
            <person name="Goeker M."/>
        </authorList>
    </citation>
    <scope>NUCLEOTIDE SEQUENCE [LARGE SCALE GENOMIC DNA]</scope>
    <source>
        <strain evidence="2 3">DSM 15867</strain>
    </source>
</reference>
<evidence type="ECO:0000313" key="3">
    <source>
        <dbReference type="Proteomes" id="UP000574769"/>
    </source>
</evidence>
<protein>
    <submittedName>
        <fullName evidence="2">Uncharacterized protein</fullName>
    </submittedName>
</protein>
<evidence type="ECO:0000313" key="2">
    <source>
        <dbReference type="EMBL" id="MBB4619895.1"/>
    </source>
</evidence>
<dbReference type="Proteomes" id="UP000574769">
    <property type="component" value="Unassembled WGS sequence"/>
</dbReference>
<dbReference type="EMBL" id="JACHNY010000018">
    <property type="protein sequence ID" value="MBB4619895.1"/>
    <property type="molecule type" value="Genomic_DNA"/>
</dbReference>
<sequence>MRSGRRWYSPADNLEDGWNLPVLVFVSYAITPYNWFALFGSDLLPWMSLPTRCAIGVVLTAIVGLCSMVTGAALKRYARREDRLLPIAADFIAALALLGTQAVLAAVLISTPREVPLLEATRTFMVLAQASIAGWFLKVFWDRATEIISAQSDYQTIKAWDDPVV</sequence>
<name>A0A7W7F210_9SPHN</name>
<organism evidence="2 3">
    <name type="scientific">Sphingomonas abaci</name>
    <dbReference type="NCBI Taxonomy" id="237611"/>
    <lineage>
        <taxon>Bacteria</taxon>
        <taxon>Pseudomonadati</taxon>
        <taxon>Pseudomonadota</taxon>
        <taxon>Alphaproteobacteria</taxon>
        <taxon>Sphingomonadales</taxon>
        <taxon>Sphingomonadaceae</taxon>
        <taxon>Sphingomonas</taxon>
    </lineage>
</organism>
<evidence type="ECO:0000256" key="1">
    <source>
        <dbReference type="SAM" id="Phobius"/>
    </source>
</evidence>
<gene>
    <name evidence="2" type="ORF">GGQ96_004055</name>
</gene>
<feature type="transmembrane region" description="Helical" evidence="1">
    <location>
        <begin position="49"/>
        <end position="72"/>
    </location>
</feature>
<keyword evidence="1" id="KW-0812">Transmembrane</keyword>
<dbReference type="RefSeq" id="WP_143058620.1">
    <property type="nucleotide sequence ID" value="NZ_JACHNY010000018.1"/>
</dbReference>